<dbReference type="GO" id="GO:0005886">
    <property type="term" value="C:plasma membrane"/>
    <property type="evidence" value="ECO:0007669"/>
    <property type="project" value="UniProtKB-SubCell"/>
</dbReference>
<accession>A0A2T4IXG0</accession>
<evidence type="ECO:0000313" key="8">
    <source>
        <dbReference type="Proteomes" id="UP000240259"/>
    </source>
</evidence>
<keyword evidence="3 6" id="KW-0812">Transmembrane</keyword>
<evidence type="ECO:0000256" key="6">
    <source>
        <dbReference type="SAM" id="Phobius"/>
    </source>
</evidence>
<name>A0A2T4IXG0_9HYPH</name>
<feature type="transmembrane region" description="Helical" evidence="6">
    <location>
        <begin position="142"/>
        <end position="161"/>
    </location>
</feature>
<dbReference type="InterPro" id="IPR001851">
    <property type="entry name" value="ABC_transp_permease"/>
</dbReference>
<reference evidence="7 8" key="1">
    <citation type="submission" date="2018-03" db="EMBL/GenBank/DDBJ databases">
        <title>Genome sequence of the symbiotic type strain Mesorhizobium helmanticense CSLC115NT isolated from Lotus corniculatus nodules.</title>
        <authorList>
            <person name="Sannazzaro A.I."/>
            <person name="Torres Tejerizo G.A."/>
            <person name="Dip D."/>
            <person name="Caballero M."/>
            <person name="Pistorio M."/>
            <person name="Estrella M.J."/>
        </authorList>
    </citation>
    <scope>NUCLEOTIDE SEQUENCE [LARGE SCALE GENOMIC DNA]</scope>
    <source>
        <strain evidence="7 8">CSLC115N</strain>
    </source>
</reference>
<feature type="transmembrane region" description="Helical" evidence="6">
    <location>
        <begin position="240"/>
        <end position="263"/>
    </location>
</feature>
<feature type="transmembrane region" description="Helical" evidence="6">
    <location>
        <begin position="181"/>
        <end position="210"/>
    </location>
</feature>
<dbReference type="OrthoDB" id="9809785at2"/>
<dbReference type="GO" id="GO:0022857">
    <property type="term" value="F:transmembrane transporter activity"/>
    <property type="evidence" value="ECO:0007669"/>
    <property type="project" value="InterPro"/>
</dbReference>
<feature type="transmembrane region" description="Helical" evidence="6">
    <location>
        <begin position="112"/>
        <end position="133"/>
    </location>
</feature>
<keyword evidence="2" id="KW-1003">Cell membrane</keyword>
<dbReference type="PANTHER" id="PTHR47089">
    <property type="entry name" value="ABC TRANSPORTER, PERMEASE PROTEIN"/>
    <property type="match status" value="1"/>
</dbReference>
<dbReference type="Proteomes" id="UP000240259">
    <property type="component" value="Unassembled WGS sequence"/>
</dbReference>
<proteinExistence type="predicted"/>
<comment type="subcellular location">
    <subcellularLocation>
        <location evidence="1">Cell membrane</location>
        <topology evidence="1">Multi-pass membrane protein</topology>
    </subcellularLocation>
</comment>
<feature type="transmembrane region" description="Helical" evidence="6">
    <location>
        <begin position="88"/>
        <end position="106"/>
    </location>
</feature>
<evidence type="ECO:0000256" key="3">
    <source>
        <dbReference type="ARBA" id="ARBA00022692"/>
    </source>
</evidence>
<evidence type="ECO:0000256" key="4">
    <source>
        <dbReference type="ARBA" id="ARBA00022989"/>
    </source>
</evidence>
<feature type="transmembrane region" description="Helical" evidence="6">
    <location>
        <begin position="12"/>
        <end position="34"/>
    </location>
</feature>
<feature type="transmembrane region" description="Helical" evidence="6">
    <location>
        <begin position="54"/>
        <end position="76"/>
    </location>
</feature>
<evidence type="ECO:0000256" key="5">
    <source>
        <dbReference type="ARBA" id="ARBA00023136"/>
    </source>
</evidence>
<sequence>MRRAVVDLLKAIRAPVAAIALTLAIGFVLVAAITDEPVRAYRDLLFANFDSLGNFALFLNRATPLTLIALGVIFSFRAGVFNVGGEGQLYAGAIAATVVGVFLSGLPAIVLFPLAVAAGILAGAFLGWIPAVLKVRLAVDEVVTTLMLNIIVLLFTSYLANQVIRDPTSYGAVSQMLPQKIWLPAFPGVPGATSGIIVAVLLSIVSWVALFRTEWGAQLRASGTNLRFARTIGVPADRRIITAMLLAGGFGGLAGTLYVLGIGHRFEQNFSPDYGLVGLTCALLARIHPIGALATALFYAMIINGAAYMQISTDVPRSLVDLLTGLLVLLMTARLGLRQRQG</sequence>
<evidence type="ECO:0000313" key="7">
    <source>
        <dbReference type="EMBL" id="PTE10258.1"/>
    </source>
</evidence>
<dbReference type="PANTHER" id="PTHR47089:SF1">
    <property type="entry name" value="GUANOSINE ABC TRANSPORTER PERMEASE PROTEIN NUPP"/>
    <property type="match status" value="1"/>
</dbReference>
<comment type="caution">
    <text evidence="7">The sequence shown here is derived from an EMBL/GenBank/DDBJ whole genome shotgun (WGS) entry which is preliminary data.</text>
</comment>
<dbReference type="RefSeq" id="WP_107649385.1">
    <property type="nucleotide sequence ID" value="NZ_PZJX01000025.1"/>
</dbReference>
<dbReference type="CDD" id="cd06580">
    <property type="entry name" value="TM_PBP1_transp_TpRbsC_like"/>
    <property type="match status" value="1"/>
</dbReference>
<evidence type="ECO:0000256" key="1">
    <source>
        <dbReference type="ARBA" id="ARBA00004651"/>
    </source>
</evidence>
<organism evidence="7 8">
    <name type="scientific">Mesorhizobium helmanticense</name>
    <dbReference type="NCBI Taxonomy" id="1776423"/>
    <lineage>
        <taxon>Bacteria</taxon>
        <taxon>Pseudomonadati</taxon>
        <taxon>Pseudomonadota</taxon>
        <taxon>Alphaproteobacteria</taxon>
        <taxon>Hyphomicrobiales</taxon>
        <taxon>Phyllobacteriaceae</taxon>
        <taxon>Mesorhizobium</taxon>
    </lineage>
</organism>
<keyword evidence="8" id="KW-1185">Reference proteome</keyword>
<gene>
    <name evidence="7" type="ORF">C9427_12025</name>
</gene>
<keyword evidence="5 6" id="KW-0472">Membrane</keyword>
<dbReference type="Pfam" id="PF02653">
    <property type="entry name" value="BPD_transp_2"/>
    <property type="match status" value="1"/>
</dbReference>
<evidence type="ECO:0000256" key="2">
    <source>
        <dbReference type="ARBA" id="ARBA00022475"/>
    </source>
</evidence>
<dbReference type="AlphaFoldDB" id="A0A2T4IXG0"/>
<dbReference type="EMBL" id="PZJX01000025">
    <property type="protein sequence ID" value="PTE10258.1"/>
    <property type="molecule type" value="Genomic_DNA"/>
</dbReference>
<feature type="transmembrane region" description="Helical" evidence="6">
    <location>
        <begin position="283"/>
        <end position="307"/>
    </location>
</feature>
<keyword evidence="4 6" id="KW-1133">Transmembrane helix</keyword>
<protein>
    <recommendedName>
        <fullName evidence="9">ABC transporter permease</fullName>
    </recommendedName>
</protein>
<evidence type="ECO:0008006" key="9">
    <source>
        <dbReference type="Google" id="ProtNLM"/>
    </source>
</evidence>